<reference evidence="1" key="1">
    <citation type="submission" date="2021-06" db="EMBL/GenBank/DDBJ databases">
        <authorList>
            <person name="Kallberg Y."/>
            <person name="Tangrot J."/>
            <person name="Rosling A."/>
        </authorList>
    </citation>
    <scope>NUCLEOTIDE SEQUENCE</scope>
    <source>
        <strain evidence="1">28 12/20/2015</strain>
    </source>
</reference>
<feature type="non-terminal residue" evidence="1">
    <location>
        <position position="1"/>
    </location>
</feature>
<evidence type="ECO:0000313" key="1">
    <source>
        <dbReference type="EMBL" id="CAG8631068.1"/>
    </source>
</evidence>
<organism evidence="1 2">
    <name type="scientific">Cetraspora pellucida</name>
    <dbReference type="NCBI Taxonomy" id="1433469"/>
    <lineage>
        <taxon>Eukaryota</taxon>
        <taxon>Fungi</taxon>
        <taxon>Fungi incertae sedis</taxon>
        <taxon>Mucoromycota</taxon>
        <taxon>Glomeromycotina</taxon>
        <taxon>Glomeromycetes</taxon>
        <taxon>Diversisporales</taxon>
        <taxon>Gigasporaceae</taxon>
        <taxon>Cetraspora</taxon>
    </lineage>
</organism>
<protein>
    <submittedName>
        <fullName evidence="1">14989_t:CDS:1</fullName>
    </submittedName>
</protein>
<sequence length="164" mass="18176">MPGPSSIKRSSIPNQSFERSQEPEEIVTFMQTEQYIDINQNNTILTSSSLNIDFRVTEEDRSSVSTLSTPFVSSVSAQARNLKACIYPWSPRVNLPDSDRVNQLISEEQSYDIDELTAIVDNGVPQLNVDQKAIFSKVILAIDNSLPTVLFVDGPGGTGKTFLY</sequence>
<comment type="caution">
    <text evidence="1">The sequence shown here is derived from an EMBL/GenBank/DDBJ whole genome shotgun (WGS) entry which is preliminary data.</text>
</comment>
<name>A0ACA9N436_9GLOM</name>
<proteinExistence type="predicted"/>
<evidence type="ECO:0000313" key="2">
    <source>
        <dbReference type="Proteomes" id="UP000789366"/>
    </source>
</evidence>
<dbReference type="EMBL" id="CAJVPW010011996">
    <property type="protein sequence ID" value="CAG8631068.1"/>
    <property type="molecule type" value="Genomic_DNA"/>
</dbReference>
<accession>A0ACA9N436</accession>
<feature type="non-terminal residue" evidence="1">
    <location>
        <position position="164"/>
    </location>
</feature>
<gene>
    <name evidence="1" type="ORF">SPELUC_LOCUS8223</name>
</gene>
<keyword evidence="2" id="KW-1185">Reference proteome</keyword>
<dbReference type="Proteomes" id="UP000789366">
    <property type="component" value="Unassembled WGS sequence"/>
</dbReference>